<keyword evidence="4 7" id="KW-0812">Transmembrane</keyword>
<dbReference type="InterPro" id="IPR050445">
    <property type="entry name" value="Bact_polysacc_biosynth/exp"/>
</dbReference>
<evidence type="ECO:0000256" key="6">
    <source>
        <dbReference type="ARBA" id="ARBA00023136"/>
    </source>
</evidence>
<comment type="subcellular location">
    <subcellularLocation>
        <location evidence="1">Cell membrane</location>
        <topology evidence="1">Multi-pass membrane protein</topology>
    </subcellularLocation>
</comment>
<accession>A0A9W5QP31</accession>
<dbReference type="AlphaFoldDB" id="A0A9W5QP31"/>
<dbReference type="EMBL" id="AHEF01000097">
    <property type="protein sequence ID" value="EOP80288.1"/>
    <property type="molecule type" value="Genomic_DNA"/>
</dbReference>
<name>A0A9W5QP31_BACCE</name>
<reference evidence="10 11" key="1">
    <citation type="submission" date="2012-12" db="EMBL/GenBank/DDBJ databases">
        <title>The Genome Sequence of Bacillus cereus HuB4-4.</title>
        <authorList>
            <consortium name="The Broad Institute Genome Sequencing Platform"/>
            <consortium name="The Broad Institute Genome Sequencing Center for Infectious Disease"/>
            <person name="Feldgarden M."/>
            <person name="Van der Auwera G.A."/>
            <person name="Mahillon J."/>
            <person name="Duprez V."/>
            <person name="Timmery S."/>
            <person name="Mattelet C."/>
            <person name="Dierick K."/>
            <person name="Sun M."/>
            <person name="Yu Z."/>
            <person name="Zhu L."/>
            <person name="Hu X."/>
            <person name="Shank E.B."/>
            <person name="Swiecicka I."/>
            <person name="Hansen B.M."/>
            <person name="Andrup L."/>
            <person name="Walker B."/>
            <person name="Young S.K."/>
            <person name="Zeng Q."/>
            <person name="Gargeya S."/>
            <person name="Fitzgerald M."/>
            <person name="Haas B."/>
            <person name="Abouelleil A."/>
            <person name="Alvarado L."/>
            <person name="Arachchi H.M."/>
            <person name="Berlin A.M."/>
            <person name="Chapman S.B."/>
            <person name="Dewar J."/>
            <person name="Goldberg J."/>
            <person name="Griggs A."/>
            <person name="Gujja S."/>
            <person name="Hansen M."/>
            <person name="Howarth C."/>
            <person name="Imamovic A."/>
            <person name="Larimer J."/>
            <person name="McCowan C."/>
            <person name="Murphy C."/>
            <person name="Neiman D."/>
            <person name="Pearson M."/>
            <person name="Priest M."/>
            <person name="Roberts A."/>
            <person name="Saif S."/>
            <person name="Shea T."/>
            <person name="Sisk P."/>
            <person name="Sykes S."/>
            <person name="Wortman J."/>
            <person name="Nusbaum C."/>
            <person name="Birren B."/>
        </authorList>
    </citation>
    <scope>NUCLEOTIDE SEQUENCE [LARGE SCALE GENOMIC DNA]</scope>
    <source>
        <strain evidence="10 11">HuB4-4</strain>
    </source>
</reference>
<feature type="transmembrane region" description="Helical" evidence="7">
    <location>
        <begin position="21"/>
        <end position="44"/>
    </location>
</feature>
<dbReference type="Pfam" id="PF13807">
    <property type="entry name" value="GNVR"/>
    <property type="match status" value="1"/>
</dbReference>
<sequence>MEETISLKELFHILKKRLAMILVIAFGAAIVSAIISFFFMTPIYQSSTQILVNQKKQEGAVIQYNEVQTNIQLTNTYKVIIKSPVILEQVKEKLGLNIPVQELNKRIEVTNEKDSQVVTVTAQDNDPKVARDIANTIAEIFKSEVAKIMSVDNVTVLSKAEIMENQSPIKPVPMLNIAIAFIVGLMAAFGLVFLLEFLDNTVKKEEDVENLLGLPVLGVVARMDEETQINRSVHTSSSRKVRGQTIGS</sequence>
<feature type="domain" description="Polysaccharide chain length determinant N-terminal" evidence="8">
    <location>
        <begin position="3"/>
        <end position="94"/>
    </location>
</feature>
<protein>
    <submittedName>
        <fullName evidence="10">Chain length regulator (Capsular polysaccharide biosynthesis)</fullName>
    </submittedName>
</protein>
<comment type="similarity">
    <text evidence="2">Belongs to the CpsC/CapA family.</text>
</comment>
<evidence type="ECO:0000313" key="11">
    <source>
        <dbReference type="Proteomes" id="UP000014009"/>
    </source>
</evidence>
<keyword evidence="5 7" id="KW-1133">Transmembrane helix</keyword>
<gene>
    <name evidence="10" type="ORF">IGM_05985</name>
</gene>
<feature type="domain" description="Tyrosine-protein kinase G-rich" evidence="9">
    <location>
        <begin position="124"/>
        <end position="195"/>
    </location>
</feature>
<evidence type="ECO:0000256" key="2">
    <source>
        <dbReference type="ARBA" id="ARBA00006683"/>
    </source>
</evidence>
<dbReference type="Proteomes" id="UP000014009">
    <property type="component" value="Unassembled WGS sequence"/>
</dbReference>
<evidence type="ECO:0000259" key="8">
    <source>
        <dbReference type="Pfam" id="PF02706"/>
    </source>
</evidence>
<evidence type="ECO:0000256" key="1">
    <source>
        <dbReference type="ARBA" id="ARBA00004651"/>
    </source>
</evidence>
<dbReference type="GO" id="GO:0005886">
    <property type="term" value="C:plasma membrane"/>
    <property type="evidence" value="ECO:0007669"/>
    <property type="project" value="UniProtKB-SubCell"/>
</dbReference>
<organism evidence="10 11">
    <name type="scientific">Bacillus cereus HuB4-4</name>
    <dbReference type="NCBI Taxonomy" id="1053211"/>
    <lineage>
        <taxon>Bacteria</taxon>
        <taxon>Bacillati</taxon>
        <taxon>Bacillota</taxon>
        <taxon>Bacilli</taxon>
        <taxon>Bacillales</taxon>
        <taxon>Bacillaceae</taxon>
        <taxon>Bacillus</taxon>
        <taxon>Bacillus cereus group</taxon>
    </lineage>
</organism>
<dbReference type="RefSeq" id="WP_000393152.1">
    <property type="nucleotide sequence ID" value="NZ_KB976545.1"/>
</dbReference>
<evidence type="ECO:0000313" key="10">
    <source>
        <dbReference type="EMBL" id="EOP80288.1"/>
    </source>
</evidence>
<dbReference type="InterPro" id="IPR003856">
    <property type="entry name" value="LPS_length_determ_N"/>
</dbReference>
<proteinExistence type="inferred from homology"/>
<evidence type="ECO:0000256" key="5">
    <source>
        <dbReference type="ARBA" id="ARBA00022989"/>
    </source>
</evidence>
<evidence type="ECO:0000259" key="9">
    <source>
        <dbReference type="Pfam" id="PF13807"/>
    </source>
</evidence>
<evidence type="ECO:0000256" key="4">
    <source>
        <dbReference type="ARBA" id="ARBA00022692"/>
    </source>
</evidence>
<dbReference type="PANTHER" id="PTHR32309:SF13">
    <property type="entry name" value="FERRIC ENTEROBACTIN TRANSPORT PROTEIN FEPE"/>
    <property type="match status" value="1"/>
</dbReference>
<feature type="transmembrane region" description="Helical" evidence="7">
    <location>
        <begin position="174"/>
        <end position="195"/>
    </location>
</feature>
<keyword evidence="6 7" id="KW-0472">Membrane</keyword>
<dbReference type="PANTHER" id="PTHR32309">
    <property type="entry name" value="TYROSINE-PROTEIN KINASE"/>
    <property type="match status" value="1"/>
</dbReference>
<dbReference type="Pfam" id="PF02706">
    <property type="entry name" value="Wzz"/>
    <property type="match status" value="1"/>
</dbReference>
<keyword evidence="3" id="KW-1003">Cell membrane</keyword>
<evidence type="ECO:0000256" key="7">
    <source>
        <dbReference type="SAM" id="Phobius"/>
    </source>
</evidence>
<dbReference type="InterPro" id="IPR032807">
    <property type="entry name" value="GNVR"/>
</dbReference>
<dbReference type="GO" id="GO:0004713">
    <property type="term" value="F:protein tyrosine kinase activity"/>
    <property type="evidence" value="ECO:0007669"/>
    <property type="project" value="TreeGrafter"/>
</dbReference>
<evidence type="ECO:0000256" key="3">
    <source>
        <dbReference type="ARBA" id="ARBA00022475"/>
    </source>
</evidence>
<comment type="caution">
    <text evidence="10">The sequence shown here is derived from an EMBL/GenBank/DDBJ whole genome shotgun (WGS) entry which is preliminary data.</text>
</comment>